<evidence type="ECO:0000313" key="1">
    <source>
        <dbReference type="EMBL" id="QBE94758.1"/>
    </source>
</evidence>
<organism evidence="1 2">
    <name type="scientific">Blautia producta</name>
    <dbReference type="NCBI Taxonomy" id="33035"/>
    <lineage>
        <taxon>Bacteria</taxon>
        <taxon>Bacillati</taxon>
        <taxon>Bacillota</taxon>
        <taxon>Clostridia</taxon>
        <taxon>Lachnospirales</taxon>
        <taxon>Lachnospiraceae</taxon>
        <taxon>Blautia</taxon>
    </lineage>
</organism>
<dbReference type="Proteomes" id="UP000289794">
    <property type="component" value="Chromosome"/>
</dbReference>
<proteinExistence type="predicted"/>
<protein>
    <submittedName>
        <fullName evidence="1">Uncharacterized protein</fullName>
    </submittedName>
</protein>
<dbReference type="AlphaFoldDB" id="A0A4V0Z6W9"/>
<reference evidence="1 2" key="1">
    <citation type="submission" date="2019-01" db="EMBL/GenBank/DDBJ databases">
        <title>PMF-metabolizing Aryl O-demethylase.</title>
        <authorList>
            <person name="Kim M."/>
        </authorList>
    </citation>
    <scope>NUCLEOTIDE SEQUENCE [LARGE SCALE GENOMIC DNA]</scope>
    <source>
        <strain evidence="1 2">PMF1</strain>
    </source>
</reference>
<evidence type="ECO:0000313" key="2">
    <source>
        <dbReference type="Proteomes" id="UP000289794"/>
    </source>
</evidence>
<name>A0A4V0Z6W9_9FIRM</name>
<dbReference type="EMBL" id="CP035945">
    <property type="protein sequence ID" value="QBE94758.1"/>
    <property type="molecule type" value="Genomic_DNA"/>
</dbReference>
<dbReference type="KEGG" id="bpro:PMF13cell1_00251"/>
<sequence>MSQVLWCPAHFFMVIGRMCDVPGNLFGELKK</sequence>
<gene>
    <name evidence="1" type="ORF">PMF13cell1_00251</name>
</gene>
<accession>A0A4V0Z6W9</accession>